<dbReference type="AlphaFoldDB" id="A0A9J6E8F0"/>
<proteinExistence type="predicted"/>
<keyword evidence="4" id="KW-1185">Reference proteome</keyword>
<keyword evidence="2" id="KW-0732">Signal</keyword>
<keyword evidence="1" id="KW-0175">Coiled coil</keyword>
<accession>A0A9J6E8F0</accession>
<name>A0A9J6E8F0_RHIMP</name>
<feature type="chain" id="PRO_5039902846" evidence="2">
    <location>
        <begin position="20"/>
        <end position="396"/>
    </location>
</feature>
<dbReference type="VEuPathDB" id="VectorBase:LOC119184173"/>
<dbReference type="EMBL" id="JABSTU010000005">
    <property type="protein sequence ID" value="KAH8030594.1"/>
    <property type="molecule type" value="Genomic_DNA"/>
</dbReference>
<feature type="signal peptide" evidence="2">
    <location>
        <begin position="1"/>
        <end position="19"/>
    </location>
</feature>
<protein>
    <submittedName>
        <fullName evidence="3">Uncharacterized protein</fullName>
    </submittedName>
</protein>
<gene>
    <name evidence="3" type="ORF">HPB51_010415</name>
</gene>
<comment type="caution">
    <text evidence="3">The sequence shown here is derived from an EMBL/GenBank/DDBJ whole genome shotgun (WGS) entry which is preliminary data.</text>
</comment>
<reference evidence="3" key="2">
    <citation type="submission" date="2021-09" db="EMBL/GenBank/DDBJ databases">
        <authorList>
            <person name="Jia N."/>
            <person name="Wang J."/>
            <person name="Shi W."/>
            <person name="Du L."/>
            <person name="Sun Y."/>
            <person name="Zhan W."/>
            <person name="Jiang J."/>
            <person name="Wang Q."/>
            <person name="Zhang B."/>
            <person name="Ji P."/>
            <person name="Sakyi L.B."/>
            <person name="Cui X."/>
            <person name="Yuan T."/>
            <person name="Jiang B."/>
            <person name="Yang W."/>
            <person name="Lam T.T.-Y."/>
            <person name="Chang Q."/>
            <person name="Ding S."/>
            <person name="Wang X."/>
            <person name="Zhu J."/>
            <person name="Ruan X."/>
            <person name="Zhao L."/>
            <person name="Wei J."/>
            <person name="Que T."/>
            <person name="Du C."/>
            <person name="Cheng J."/>
            <person name="Dai P."/>
            <person name="Han X."/>
            <person name="Huang E."/>
            <person name="Gao Y."/>
            <person name="Liu J."/>
            <person name="Shao H."/>
            <person name="Ye R."/>
            <person name="Li L."/>
            <person name="Wei W."/>
            <person name="Wang X."/>
            <person name="Wang C."/>
            <person name="Huo Q."/>
            <person name="Li W."/>
            <person name="Guo W."/>
            <person name="Chen H."/>
            <person name="Chen S."/>
            <person name="Zhou L."/>
            <person name="Zhou L."/>
            <person name="Ni X."/>
            <person name="Tian J."/>
            <person name="Zhou Y."/>
            <person name="Sheng Y."/>
            <person name="Liu T."/>
            <person name="Pan Y."/>
            <person name="Xia L."/>
            <person name="Li J."/>
            <person name="Zhao F."/>
            <person name="Cao W."/>
        </authorList>
    </citation>
    <scope>NUCLEOTIDE SEQUENCE</scope>
    <source>
        <strain evidence="3">Rmic-2018</strain>
        <tissue evidence="3">Larvae</tissue>
    </source>
</reference>
<feature type="coiled-coil region" evidence="1">
    <location>
        <begin position="225"/>
        <end position="263"/>
    </location>
</feature>
<evidence type="ECO:0000256" key="1">
    <source>
        <dbReference type="SAM" id="Coils"/>
    </source>
</evidence>
<evidence type="ECO:0000256" key="2">
    <source>
        <dbReference type="SAM" id="SignalP"/>
    </source>
</evidence>
<reference evidence="3" key="1">
    <citation type="journal article" date="2020" name="Cell">
        <title>Large-Scale Comparative Analyses of Tick Genomes Elucidate Their Genetic Diversity and Vector Capacities.</title>
        <authorList>
            <consortium name="Tick Genome and Microbiome Consortium (TIGMIC)"/>
            <person name="Jia N."/>
            <person name="Wang J."/>
            <person name="Shi W."/>
            <person name="Du L."/>
            <person name="Sun Y."/>
            <person name="Zhan W."/>
            <person name="Jiang J.F."/>
            <person name="Wang Q."/>
            <person name="Zhang B."/>
            <person name="Ji P."/>
            <person name="Bell-Sakyi L."/>
            <person name="Cui X.M."/>
            <person name="Yuan T.T."/>
            <person name="Jiang B.G."/>
            <person name="Yang W.F."/>
            <person name="Lam T.T."/>
            <person name="Chang Q.C."/>
            <person name="Ding S.J."/>
            <person name="Wang X.J."/>
            <person name="Zhu J.G."/>
            <person name="Ruan X.D."/>
            <person name="Zhao L."/>
            <person name="Wei J.T."/>
            <person name="Ye R.Z."/>
            <person name="Que T.C."/>
            <person name="Du C.H."/>
            <person name="Zhou Y.H."/>
            <person name="Cheng J.X."/>
            <person name="Dai P.F."/>
            <person name="Guo W.B."/>
            <person name="Han X.H."/>
            <person name="Huang E.J."/>
            <person name="Li L.F."/>
            <person name="Wei W."/>
            <person name="Gao Y.C."/>
            <person name="Liu J.Z."/>
            <person name="Shao H.Z."/>
            <person name="Wang X."/>
            <person name="Wang C.C."/>
            <person name="Yang T.C."/>
            <person name="Huo Q.B."/>
            <person name="Li W."/>
            <person name="Chen H.Y."/>
            <person name="Chen S.E."/>
            <person name="Zhou L.G."/>
            <person name="Ni X.B."/>
            <person name="Tian J.H."/>
            <person name="Sheng Y."/>
            <person name="Liu T."/>
            <person name="Pan Y.S."/>
            <person name="Xia L.Y."/>
            <person name="Li J."/>
            <person name="Zhao F."/>
            <person name="Cao W.C."/>
        </authorList>
    </citation>
    <scope>NUCLEOTIDE SEQUENCE</scope>
    <source>
        <strain evidence="3">Rmic-2018</strain>
    </source>
</reference>
<evidence type="ECO:0000313" key="3">
    <source>
        <dbReference type="EMBL" id="KAH8030594.1"/>
    </source>
</evidence>
<sequence length="396" mass="43947">MQTAHLRLLFLQAVVVVFGAGFESWPHGHNSDSKEMCSAASIDGAFNEFLWWTTHQQLLGAAALCREALFSSAGIGVKTCPAAVIDTCLRLHLDASRLPHVTDGGVDHHQGCSSYDEKLLRLLLQLGPSVSGADMRTAHLRLLVLQVDEFYRYKIGATVRKSIPEPPGTFVRILVCAVLSIDEFIALAAVKARLLLSGDVEENPGHISKELEQELGRALRCLPQISEAQDKLMKQLEKLETGQQELKDKLQTLECKIDRLAGDLPTASSSEEKAELSTQHSQLVDSMRNALFNQDEIENRSRRNNLLFFGLPDGGKETWDESEKKVIDLCAEMLRVTVSPSARACPPNWQEIREHNRSIASPLLCNSSCDANIAVDQQMLTAFNEAFQVRRFRSAD</sequence>
<organism evidence="3 4">
    <name type="scientific">Rhipicephalus microplus</name>
    <name type="common">Cattle tick</name>
    <name type="synonym">Boophilus microplus</name>
    <dbReference type="NCBI Taxonomy" id="6941"/>
    <lineage>
        <taxon>Eukaryota</taxon>
        <taxon>Metazoa</taxon>
        <taxon>Ecdysozoa</taxon>
        <taxon>Arthropoda</taxon>
        <taxon>Chelicerata</taxon>
        <taxon>Arachnida</taxon>
        <taxon>Acari</taxon>
        <taxon>Parasitiformes</taxon>
        <taxon>Ixodida</taxon>
        <taxon>Ixodoidea</taxon>
        <taxon>Ixodidae</taxon>
        <taxon>Rhipicephalinae</taxon>
        <taxon>Rhipicephalus</taxon>
        <taxon>Boophilus</taxon>
    </lineage>
</organism>
<dbReference type="Proteomes" id="UP000821866">
    <property type="component" value="Chromosome 3"/>
</dbReference>
<evidence type="ECO:0000313" key="4">
    <source>
        <dbReference type="Proteomes" id="UP000821866"/>
    </source>
</evidence>